<keyword evidence="1" id="KW-0732">Signal</keyword>
<gene>
    <name evidence="2" type="ORF">DSM107003_49290</name>
</gene>
<accession>A0A433UFM2</accession>
<name>A0A433UFM2_ANAVA</name>
<feature type="chain" id="PRO_5019327347" description="Cyanovirin-N domain-containing protein" evidence="1">
    <location>
        <begin position="26"/>
        <end position="151"/>
    </location>
</feature>
<sequence length="151" mass="16163">MNIYPNKQMKSLLLILATTVGTALSVVGTVNSAVASELTANKNSVVNSINIARVSTCPKYAGGGALSARIETRNFIIHLCKRRGKLFYTGLSKQNGRGIYSLPAYSEEGIGTIAKNGQYEYVVTGAELSISKNGKLLQSERVIKYVSGNSN</sequence>
<keyword evidence="3" id="KW-1185">Reference proteome</keyword>
<proteinExistence type="predicted"/>
<comment type="caution">
    <text evidence="2">The sequence shown here is derived from an EMBL/GenBank/DDBJ whole genome shotgun (WGS) entry which is preliminary data.</text>
</comment>
<dbReference type="Proteomes" id="UP000276103">
    <property type="component" value="Unassembled WGS sequence"/>
</dbReference>
<evidence type="ECO:0000313" key="2">
    <source>
        <dbReference type="EMBL" id="RUS92657.1"/>
    </source>
</evidence>
<dbReference type="OrthoDB" id="583362at2"/>
<dbReference type="AlphaFoldDB" id="A0A433UFM2"/>
<evidence type="ECO:0000256" key="1">
    <source>
        <dbReference type="SAM" id="SignalP"/>
    </source>
</evidence>
<feature type="signal peptide" evidence="1">
    <location>
        <begin position="1"/>
        <end position="25"/>
    </location>
</feature>
<protein>
    <recommendedName>
        <fullName evidence="4">Cyanovirin-N domain-containing protein</fullName>
    </recommendedName>
</protein>
<evidence type="ECO:0008006" key="4">
    <source>
        <dbReference type="Google" id="ProtNLM"/>
    </source>
</evidence>
<reference evidence="2 3" key="1">
    <citation type="journal article" date="2019" name="Genome Biol. Evol.">
        <title>Day and night: Metabolic profiles and evolutionary relationships of six axenic non-marine cyanobacteria.</title>
        <authorList>
            <person name="Will S.E."/>
            <person name="Henke P."/>
            <person name="Boedeker C."/>
            <person name="Huang S."/>
            <person name="Brinkmann H."/>
            <person name="Rohde M."/>
            <person name="Jarek M."/>
            <person name="Friedl T."/>
            <person name="Seufert S."/>
            <person name="Schumacher M."/>
            <person name="Overmann J."/>
            <person name="Neumann-Schaal M."/>
            <person name="Petersen J."/>
        </authorList>
    </citation>
    <scope>NUCLEOTIDE SEQUENCE [LARGE SCALE GENOMIC DNA]</scope>
    <source>
        <strain evidence="2 3">SAG 1403-4b</strain>
    </source>
</reference>
<dbReference type="RefSeq" id="WP_127056709.1">
    <property type="nucleotide sequence ID" value="NZ_RSCM01000025.1"/>
</dbReference>
<evidence type="ECO:0000313" key="3">
    <source>
        <dbReference type="Proteomes" id="UP000276103"/>
    </source>
</evidence>
<dbReference type="EMBL" id="RSCM01000025">
    <property type="protein sequence ID" value="RUS92657.1"/>
    <property type="molecule type" value="Genomic_DNA"/>
</dbReference>
<organism evidence="2 3">
    <name type="scientific">Trichormus variabilis SAG 1403-4b</name>
    <dbReference type="NCBI Taxonomy" id="447716"/>
    <lineage>
        <taxon>Bacteria</taxon>
        <taxon>Bacillati</taxon>
        <taxon>Cyanobacteriota</taxon>
        <taxon>Cyanophyceae</taxon>
        <taxon>Nostocales</taxon>
        <taxon>Nostocaceae</taxon>
        <taxon>Trichormus</taxon>
    </lineage>
</organism>